<gene>
    <name evidence="4" type="primary">rplU</name>
    <name evidence="7" type="ORF">AVDCRST_MAG76-2978</name>
</gene>
<keyword evidence="4 5" id="KW-0699">rRNA-binding</keyword>
<dbReference type="HAMAP" id="MF_01363">
    <property type="entry name" value="Ribosomal_bL21"/>
    <property type="match status" value="1"/>
</dbReference>
<dbReference type="EMBL" id="CADCSZ010000175">
    <property type="protein sequence ID" value="CAA9262769.1"/>
    <property type="molecule type" value="Genomic_DNA"/>
</dbReference>
<dbReference type="GO" id="GO:0019843">
    <property type="term" value="F:rRNA binding"/>
    <property type="evidence" value="ECO:0007669"/>
    <property type="project" value="UniProtKB-UniRule"/>
</dbReference>
<dbReference type="GO" id="GO:0005737">
    <property type="term" value="C:cytoplasm"/>
    <property type="evidence" value="ECO:0007669"/>
    <property type="project" value="UniProtKB-ARBA"/>
</dbReference>
<evidence type="ECO:0000256" key="4">
    <source>
        <dbReference type="HAMAP-Rule" id="MF_01363"/>
    </source>
</evidence>
<proteinExistence type="inferred from homology"/>
<comment type="similarity">
    <text evidence="1 4 5">Belongs to the bacterial ribosomal protein bL21 family.</text>
</comment>
<dbReference type="InterPro" id="IPR028909">
    <property type="entry name" value="bL21-like"/>
</dbReference>
<dbReference type="AlphaFoldDB" id="A0A6J4IWK6"/>
<comment type="function">
    <text evidence="4 5">This protein binds to 23S rRNA in the presence of protein L20.</text>
</comment>
<reference evidence="7" key="1">
    <citation type="submission" date="2020-02" db="EMBL/GenBank/DDBJ databases">
        <authorList>
            <person name="Meier V. D."/>
        </authorList>
    </citation>
    <scope>NUCLEOTIDE SEQUENCE</scope>
    <source>
        <strain evidence="7">AVDCRST_MAG76</strain>
    </source>
</reference>
<dbReference type="PANTHER" id="PTHR21349:SF0">
    <property type="entry name" value="LARGE RIBOSOMAL SUBUNIT PROTEIN BL21M"/>
    <property type="match status" value="1"/>
</dbReference>
<dbReference type="SUPFAM" id="SSF141091">
    <property type="entry name" value="L21p-like"/>
    <property type="match status" value="1"/>
</dbReference>
<accession>A0A6J4IWK6</accession>
<dbReference type="InterPro" id="IPR036164">
    <property type="entry name" value="bL21-like_sf"/>
</dbReference>
<organism evidence="7">
    <name type="scientific">uncultured Acidimicrobiales bacterium</name>
    <dbReference type="NCBI Taxonomy" id="310071"/>
    <lineage>
        <taxon>Bacteria</taxon>
        <taxon>Bacillati</taxon>
        <taxon>Actinomycetota</taxon>
        <taxon>Acidimicrobiia</taxon>
        <taxon>Acidimicrobiales</taxon>
        <taxon>environmental samples</taxon>
    </lineage>
</organism>
<protein>
    <recommendedName>
        <fullName evidence="4">Large ribosomal subunit protein bL21</fullName>
    </recommendedName>
</protein>
<evidence type="ECO:0000256" key="6">
    <source>
        <dbReference type="SAM" id="MobiDB-lite"/>
    </source>
</evidence>
<dbReference type="PANTHER" id="PTHR21349">
    <property type="entry name" value="50S RIBOSOMAL PROTEIN L21"/>
    <property type="match status" value="1"/>
</dbReference>
<comment type="subunit">
    <text evidence="4">Part of the 50S ribosomal subunit. Contacts protein L20.</text>
</comment>
<sequence>MYAVIATGGKQHRVQEGARLAVERLAGAEGDDVTFSPILLVDGATTLATPAELEGASVGARIVGAEQGPKIRGLTYTAKARTRRRWGHRQSYTTIEITTIAAPGGTKADEAGSDEPQPADAGE</sequence>
<name>A0A6J4IWK6_9ACTN</name>
<keyword evidence="4 5" id="KW-0694">RNA-binding</keyword>
<dbReference type="GO" id="GO:1990904">
    <property type="term" value="C:ribonucleoprotein complex"/>
    <property type="evidence" value="ECO:0007669"/>
    <property type="project" value="UniProtKB-KW"/>
</dbReference>
<evidence type="ECO:0000256" key="3">
    <source>
        <dbReference type="ARBA" id="ARBA00023274"/>
    </source>
</evidence>
<evidence type="ECO:0000256" key="5">
    <source>
        <dbReference type="RuleBase" id="RU000562"/>
    </source>
</evidence>
<dbReference type="Pfam" id="PF00829">
    <property type="entry name" value="Ribosomal_L21p"/>
    <property type="match status" value="1"/>
</dbReference>
<dbReference type="InterPro" id="IPR001787">
    <property type="entry name" value="Ribosomal_bL21"/>
</dbReference>
<dbReference type="GO" id="GO:0005840">
    <property type="term" value="C:ribosome"/>
    <property type="evidence" value="ECO:0007669"/>
    <property type="project" value="UniProtKB-KW"/>
</dbReference>
<feature type="region of interest" description="Disordered" evidence="6">
    <location>
        <begin position="101"/>
        <end position="123"/>
    </location>
</feature>
<evidence type="ECO:0000313" key="7">
    <source>
        <dbReference type="EMBL" id="CAA9262769.1"/>
    </source>
</evidence>
<keyword evidence="2 4" id="KW-0689">Ribosomal protein</keyword>
<dbReference type="GO" id="GO:0006412">
    <property type="term" value="P:translation"/>
    <property type="evidence" value="ECO:0007669"/>
    <property type="project" value="UniProtKB-UniRule"/>
</dbReference>
<evidence type="ECO:0000256" key="2">
    <source>
        <dbReference type="ARBA" id="ARBA00022980"/>
    </source>
</evidence>
<dbReference type="GO" id="GO:0003735">
    <property type="term" value="F:structural constituent of ribosome"/>
    <property type="evidence" value="ECO:0007669"/>
    <property type="project" value="InterPro"/>
</dbReference>
<evidence type="ECO:0000256" key="1">
    <source>
        <dbReference type="ARBA" id="ARBA00008563"/>
    </source>
</evidence>
<dbReference type="NCBIfam" id="TIGR00061">
    <property type="entry name" value="L21"/>
    <property type="match status" value="1"/>
</dbReference>
<keyword evidence="3 4" id="KW-0687">Ribonucleoprotein</keyword>